<protein>
    <submittedName>
        <fullName evidence="1">Uncharacterized protein</fullName>
    </submittedName>
</protein>
<name>A0ACC1HME8_9FUNG</name>
<keyword evidence="2" id="KW-1185">Reference proteome</keyword>
<comment type="caution">
    <text evidence="1">The sequence shown here is derived from an EMBL/GenBank/DDBJ whole genome shotgun (WGS) entry which is preliminary data.</text>
</comment>
<feature type="non-terminal residue" evidence="1">
    <location>
        <position position="1"/>
    </location>
</feature>
<dbReference type="Proteomes" id="UP001145114">
    <property type="component" value="Unassembled WGS sequence"/>
</dbReference>
<gene>
    <name evidence="1" type="ORF">EV182_006688</name>
</gene>
<organism evidence="1 2">
    <name type="scientific">Spiromyces aspiralis</name>
    <dbReference type="NCBI Taxonomy" id="68401"/>
    <lineage>
        <taxon>Eukaryota</taxon>
        <taxon>Fungi</taxon>
        <taxon>Fungi incertae sedis</taxon>
        <taxon>Zoopagomycota</taxon>
        <taxon>Kickxellomycotina</taxon>
        <taxon>Kickxellomycetes</taxon>
        <taxon>Kickxellales</taxon>
        <taxon>Kickxellaceae</taxon>
        <taxon>Spiromyces</taxon>
    </lineage>
</organism>
<sequence>IALEAARALAKDLRRITDVDGVRLRVLRALLTNVFELTRLLLRAQDETTTSSHVGPGRRSENMLVQLTEIGELLCANANTEEGQRPAMWLALVTWISLLPKVGADSEESTLPAQAERIWVVKPLLDAILRLGEHHKAEFKPMLAALFATDEEAKHRLDTAMRWQAQQAAADNTTQAGSRGASPYQGSPANHVASSSTKPKIELKSTFGGF</sequence>
<proteinExistence type="predicted"/>
<accession>A0ACC1HME8</accession>
<dbReference type="EMBL" id="JAMZIH010002839">
    <property type="protein sequence ID" value="KAJ1677190.1"/>
    <property type="molecule type" value="Genomic_DNA"/>
</dbReference>
<evidence type="ECO:0000313" key="2">
    <source>
        <dbReference type="Proteomes" id="UP001145114"/>
    </source>
</evidence>
<reference evidence="1" key="1">
    <citation type="submission" date="2022-06" db="EMBL/GenBank/DDBJ databases">
        <title>Phylogenomic reconstructions and comparative analyses of Kickxellomycotina fungi.</title>
        <authorList>
            <person name="Reynolds N.K."/>
            <person name="Stajich J.E."/>
            <person name="Barry K."/>
            <person name="Grigoriev I.V."/>
            <person name="Crous P."/>
            <person name="Smith M.E."/>
        </authorList>
    </citation>
    <scope>NUCLEOTIDE SEQUENCE</scope>
    <source>
        <strain evidence="1">RSA 2271</strain>
    </source>
</reference>
<evidence type="ECO:0000313" key="1">
    <source>
        <dbReference type="EMBL" id="KAJ1677190.1"/>
    </source>
</evidence>